<dbReference type="PROSITE" id="PS51257">
    <property type="entry name" value="PROKAR_LIPOPROTEIN"/>
    <property type="match status" value="1"/>
</dbReference>
<dbReference type="Pfam" id="PF07859">
    <property type="entry name" value="Abhydrolase_3"/>
    <property type="match status" value="1"/>
</dbReference>
<feature type="chain" id="PRO_5026879335" evidence="2">
    <location>
        <begin position="32"/>
        <end position="303"/>
    </location>
</feature>
<feature type="signal peptide" evidence="2">
    <location>
        <begin position="1"/>
        <end position="31"/>
    </location>
</feature>
<evidence type="ECO:0000313" key="5">
    <source>
        <dbReference type="Proteomes" id="UP000500767"/>
    </source>
</evidence>
<gene>
    <name evidence="4" type="ORF">HN018_11740</name>
</gene>
<dbReference type="InterPro" id="IPR050300">
    <property type="entry name" value="GDXG_lipolytic_enzyme"/>
</dbReference>
<dbReference type="RefSeq" id="WP_171835564.1">
    <property type="nucleotide sequence ID" value="NZ_CP053708.1"/>
</dbReference>
<feature type="domain" description="Alpha/beta hydrolase fold-3" evidence="3">
    <location>
        <begin position="100"/>
        <end position="254"/>
    </location>
</feature>
<evidence type="ECO:0000313" key="4">
    <source>
        <dbReference type="EMBL" id="QKE90616.1"/>
    </source>
</evidence>
<sequence>MRSTSGNSITPIAASRLSSLLFAATATTALAACATTTPPADLTGKADTDMVRVLAAYQKLGAMRVATLTVEQARMQPTPGQAAMAVQQQTQGNLDKLPVAKVLRWLLTNAGKIGADPKRIALAGESAGGNLAIDTAIWARDSHLPAPVAQLLVYPVVGTDLNTPSYMETADAIPLNRAAIEWYVAHTTNGPTDLADKRLNIIGEADLHGLAPTTIVSAEIDPLRSEGEMLARKMKAARVDVQQRTFPGVTHEFFGMGSVVGQANLAETFANSRLAAAFVLPVSPGTNVATPVHHRRHHHHKAD</sequence>
<dbReference type="KEGG" id="lck:HN018_11740"/>
<dbReference type="InterPro" id="IPR013094">
    <property type="entry name" value="AB_hydrolase_3"/>
</dbReference>
<name>A0A6M8HQP6_9PROT</name>
<dbReference type="PANTHER" id="PTHR48081">
    <property type="entry name" value="AB HYDROLASE SUPERFAMILY PROTEIN C4A8.06C"/>
    <property type="match status" value="1"/>
</dbReference>
<evidence type="ECO:0000256" key="2">
    <source>
        <dbReference type="SAM" id="SignalP"/>
    </source>
</evidence>
<keyword evidence="1 4" id="KW-0378">Hydrolase</keyword>
<organism evidence="4 5">
    <name type="scientific">Lichenicola cladoniae</name>
    <dbReference type="NCBI Taxonomy" id="1484109"/>
    <lineage>
        <taxon>Bacteria</taxon>
        <taxon>Pseudomonadati</taxon>
        <taxon>Pseudomonadota</taxon>
        <taxon>Alphaproteobacteria</taxon>
        <taxon>Acetobacterales</taxon>
        <taxon>Acetobacteraceae</taxon>
        <taxon>Lichenicola</taxon>
    </lineage>
</organism>
<dbReference type="SUPFAM" id="SSF53474">
    <property type="entry name" value="alpha/beta-Hydrolases"/>
    <property type="match status" value="1"/>
</dbReference>
<keyword evidence="5" id="KW-1185">Reference proteome</keyword>
<dbReference type="AlphaFoldDB" id="A0A6M8HQP6"/>
<dbReference type="InterPro" id="IPR029058">
    <property type="entry name" value="AB_hydrolase_fold"/>
</dbReference>
<keyword evidence="2" id="KW-0732">Signal</keyword>
<dbReference type="EMBL" id="CP053708">
    <property type="protein sequence ID" value="QKE90616.1"/>
    <property type="molecule type" value="Genomic_DNA"/>
</dbReference>
<evidence type="ECO:0000256" key="1">
    <source>
        <dbReference type="ARBA" id="ARBA00022801"/>
    </source>
</evidence>
<reference evidence="4 5" key="1">
    <citation type="journal article" date="2014" name="World J. Microbiol. Biotechnol.">
        <title>Biodiversity and physiological characteristics of Antarctic and Arctic lichens-associated bacteria.</title>
        <authorList>
            <person name="Lee Y.M."/>
            <person name="Kim E.H."/>
            <person name="Lee H.K."/>
            <person name="Hong S.G."/>
        </authorList>
    </citation>
    <scope>NUCLEOTIDE SEQUENCE [LARGE SCALE GENOMIC DNA]</scope>
    <source>
        <strain evidence="4 5">PAMC 26569</strain>
    </source>
</reference>
<accession>A0A6M8HQP6</accession>
<dbReference type="PANTHER" id="PTHR48081:SF8">
    <property type="entry name" value="ALPHA_BETA HYDROLASE FOLD-3 DOMAIN-CONTAINING PROTEIN-RELATED"/>
    <property type="match status" value="1"/>
</dbReference>
<dbReference type="Proteomes" id="UP000500767">
    <property type="component" value="Chromosome"/>
</dbReference>
<dbReference type="GO" id="GO:0016787">
    <property type="term" value="F:hydrolase activity"/>
    <property type="evidence" value="ECO:0007669"/>
    <property type="project" value="UniProtKB-KW"/>
</dbReference>
<protein>
    <submittedName>
        <fullName evidence="4">Alpha/beta hydrolase</fullName>
    </submittedName>
</protein>
<dbReference type="Gene3D" id="3.40.50.1820">
    <property type="entry name" value="alpha/beta hydrolase"/>
    <property type="match status" value="1"/>
</dbReference>
<proteinExistence type="predicted"/>
<evidence type="ECO:0000259" key="3">
    <source>
        <dbReference type="Pfam" id="PF07859"/>
    </source>
</evidence>